<evidence type="ECO:0000259" key="6">
    <source>
        <dbReference type="Pfam" id="PF13243"/>
    </source>
</evidence>
<dbReference type="CDD" id="cd02892">
    <property type="entry name" value="SQCY_1"/>
    <property type="match status" value="1"/>
</dbReference>
<evidence type="ECO:0000256" key="2">
    <source>
        <dbReference type="ARBA" id="ARBA00009755"/>
    </source>
</evidence>
<evidence type="ECO:0000313" key="8">
    <source>
        <dbReference type="EMBL" id="SDV49906.1"/>
    </source>
</evidence>
<keyword evidence="4" id="KW-0413">Isomerase</keyword>
<dbReference type="Proteomes" id="UP000243719">
    <property type="component" value="Unassembled WGS sequence"/>
</dbReference>
<dbReference type="InterPro" id="IPR008930">
    <property type="entry name" value="Terpenoid_cyclase/PrenylTrfase"/>
</dbReference>
<evidence type="ECO:0000259" key="7">
    <source>
        <dbReference type="Pfam" id="PF13249"/>
    </source>
</evidence>
<dbReference type="GO" id="GO:0005811">
    <property type="term" value="C:lipid droplet"/>
    <property type="evidence" value="ECO:0007669"/>
    <property type="project" value="InterPro"/>
</dbReference>
<protein>
    <submittedName>
        <fullName evidence="8">Squalene-hopene/tetraprenyl-beta-curcumene cyclase</fullName>
    </submittedName>
</protein>
<dbReference type="PANTHER" id="PTHR11764:SF20">
    <property type="entry name" value="LANOSTEROL SYNTHASE"/>
    <property type="match status" value="1"/>
</dbReference>
<dbReference type="GO" id="GO:0016104">
    <property type="term" value="P:triterpenoid biosynthetic process"/>
    <property type="evidence" value="ECO:0007669"/>
    <property type="project" value="InterPro"/>
</dbReference>
<feature type="domain" description="Squalene cyclase N-terminal" evidence="7">
    <location>
        <begin position="70"/>
        <end position="359"/>
    </location>
</feature>
<dbReference type="PANTHER" id="PTHR11764">
    <property type="entry name" value="TERPENE CYCLASE/MUTASE FAMILY MEMBER"/>
    <property type="match status" value="1"/>
</dbReference>
<reference evidence="9" key="1">
    <citation type="submission" date="2016-09" db="EMBL/GenBank/DDBJ databases">
        <authorList>
            <person name="Varghese N."/>
            <person name="Submissions S."/>
        </authorList>
    </citation>
    <scope>NUCLEOTIDE SEQUENCE [LARGE SCALE GENOMIC DNA]</scope>
    <source>
        <strain evidence="9">JS23</strain>
    </source>
</reference>
<comment type="pathway">
    <text evidence="1">Secondary metabolite biosynthesis; hopanoid biosynthesis.</text>
</comment>
<keyword evidence="9" id="KW-1185">Reference proteome</keyword>
<dbReference type="AlphaFoldDB" id="A0A1H2PSG6"/>
<comment type="similarity">
    <text evidence="2">Belongs to the terpene cyclase/mutase family.</text>
</comment>
<dbReference type="UniPathway" id="UPA00337"/>
<dbReference type="NCBIfam" id="TIGR01787">
    <property type="entry name" value="squalene_cyclas"/>
    <property type="match status" value="1"/>
</dbReference>
<feature type="domain" description="Squalene cyclase C-terminal" evidence="6">
    <location>
        <begin position="369"/>
        <end position="690"/>
    </location>
</feature>
<dbReference type="EMBL" id="FNLO01000009">
    <property type="protein sequence ID" value="SDV49906.1"/>
    <property type="molecule type" value="Genomic_DNA"/>
</dbReference>
<evidence type="ECO:0000256" key="3">
    <source>
        <dbReference type="ARBA" id="ARBA00022737"/>
    </source>
</evidence>
<evidence type="ECO:0000313" key="9">
    <source>
        <dbReference type="Proteomes" id="UP000243719"/>
    </source>
</evidence>
<dbReference type="InterPro" id="IPR006400">
    <property type="entry name" value="Hopene-cyclase"/>
</dbReference>
<dbReference type="Gene3D" id="1.50.10.20">
    <property type="match status" value="2"/>
</dbReference>
<accession>A0A1H2PSG6</accession>
<organism evidence="8 9">
    <name type="scientific">Chitinasiproducens palmae</name>
    <dbReference type="NCBI Taxonomy" id="1770053"/>
    <lineage>
        <taxon>Bacteria</taxon>
        <taxon>Pseudomonadati</taxon>
        <taxon>Pseudomonadota</taxon>
        <taxon>Betaproteobacteria</taxon>
        <taxon>Burkholderiales</taxon>
        <taxon>Burkholderiaceae</taxon>
        <taxon>Chitinasiproducens</taxon>
    </lineage>
</organism>
<dbReference type="SFLD" id="SFLDG01016">
    <property type="entry name" value="Prenyltransferase_Like_2"/>
    <property type="match status" value="1"/>
</dbReference>
<sequence length="704" mass="77855">MNDAPSSTLLDSSTQPTSTPSATSSPPAFRTSFRTSLRTSFTPLDHAEWLPAERTPSLPSEPTTLFDDAIGRAVAALRTAQRDDGHWVFELEADATIPAEYVLLTHHLGETPDLAREASIAAYLRRTQAEHGGWPLVHGGPLDVSASVKAYFALKMIGDDPDLPHMQRARQAILQAGGLAACNVFTRILLAQYRVLAWRAVPVMPVEVMLLPRWFPFHLSKVSYWARTVITPLLVLQTLRTHARNPRGVRLDELFTESPTLTGLLPRAPHQSRGWYAFFKGVDACLRAVTPCLPGAQRRRAIDAAVAFTRERLNGEDGLGAIYPAMANAVMMFDALGVPADDPARAQARDALDRLIIERAGESYVQPCVSPVWDTALCAHALLETGEPGAIDAARRGLDWLVPRQVLDVVGDWQVRRPGVRPGGWAFQYANPHYPDVDDTAVVALAMDRLDRVRYDYAVERASEWVIGMQSSDGGWGAFEPENTQLYLNNIPFSDHGAMLDPPTVDVSARCLSMLCQVHGHRPATPRQAASRERALQYVLKEQEDDGSWYGRWGFNYVYGTWSALSGLNAAGLEPAHSAMRRGAAWLVAVQNADGGWGEDDRSYRIDYDGFIAAPSTASQTAWAVLGLIAAGELMHPATHRGIAWLLHHQQADGLWHEEAFTGTGFPRVFYLRYHGYAKFFPLWALARYRHLRRLGVNRVAHGI</sequence>
<dbReference type="InterPro" id="IPR018333">
    <property type="entry name" value="Squalene_cyclase"/>
</dbReference>
<dbReference type="InterPro" id="IPR032697">
    <property type="entry name" value="SQ_cyclase_N"/>
</dbReference>
<proteinExistence type="inferred from homology"/>
<name>A0A1H2PSG6_9BURK</name>
<dbReference type="OrthoDB" id="9758578at2"/>
<evidence type="ECO:0000256" key="4">
    <source>
        <dbReference type="ARBA" id="ARBA00023235"/>
    </source>
</evidence>
<evidence type="ECO:0000256" key="5">
    <source>
        <dbReference type="SAM" id="MobiDB-lite"/>
    </source>
</evidence>
<dbReference type="Pfam" id="PF13249">
    <property type="entry name" value="SQHop_cyclase_N"/>
    <property type="match status" value="1"/>
</dbReference>
<feature type="region of interest" description="Disordered" evidence="5">
    <location>
        <begin position="1"/>
        <end position="30"/>
    </location>
</feature>
<dbReference type="Pfam" id="PF13243">
    <property type="entry name" value="SQHop_cyclase_C"/>
    <property type="match status" value="1"/>
</dbReference>
<dbReference type="RefSeq" id="WP_091910479.1">
    <property type="nucleotide sequence ID" value="NZ_FNLO01000009.1"/>
</dbReference>
<dbReference type="STRING" id="1770053.SAMN05216551_109231"/>
<dbReference type="GO" id="GO:0016866">
    <property type="term" value="F:intramolecular transferase activity"/>
    <property type="evidence" value="ECO:0007669"/>
    <property type="project" value="InterPro"/>
</dbReference>
<gene>
    <name evidence="8" type="ORF">SAMN05216551_109231</name>
</gene>
<keyword evidence="3" id="KW-0677">Repeat</keyword>
<dbReference type="NCBIfam" id="TIGR01507">
    <property type="entry name" value="hopene_cyclase"/>
    <property type="match status" value="1"/>
</dbReference>
<dbReference type="SUPFAM" id="SSF48239">
    <property type="entry name" value="Terpenoid cyclases/Protein prenyltransferases"/>
    <property type="match status" value="2"/>
</dbReference>
<dbReference type="InterPro" id="IPR032696">
    <property type="entry name" value="SQ_cyclase_C"/>
</dbReference>
<evidence type="ECO:0000256" key="1">
    <source>
        <dbReference type="ARBA" id="ARBA00004999"/>
    </source>
</evidence>